<evidence type="ECO:0000313" key="2">
    <source>
        <dbReference type="Proteomes" id="UP000683436"/>
    </source>
</evidence>
<dbReference type="EMBL" id="CP076684">
    <property type="protein sequence ID" value="QWV19474.1"/>
    <property type="molecule type" value="Genomic_DNA"/>
</dbReference>
<organism evidence="1 2">
    <name type="scientific">Stutzerimonas zhaodongensis</name>
    <dbReference type="NCBI Taxonomy" id="1176257"/>
    <lineage>
        <taxon>Bacteria</taxon>
        <taxon>Pseudomonadati</taxon>
        <taxon>Pseudomonadota</taxon>
        <taxon>Gammaproteobacteria</taxon>
        <taxon>Pseudomonadales</taxon>
        <taxon>Pseudomonadaceae</taxon>
        <taxon>Stutzerimonas</taxon>
    </lineage>
</organism>
<accession>A0ABX8J2X8</accession>
<geneLocation type="plasmid" evidence="1 2">
    <name>megaplasmid</name>
</geneLocation>
<reference evidence="1 2" key="1">
    <citation type="submission" date="2021-06" db="EMBL/GenBank/DDBJ databases">
        <title>Microbial metabolic specificity influences pelagic lipid remineralization.</title>
        <authorList>
            <person name="Behrendt L."/>
            <person name="Hunter J.E."/>
            <person name="Alcolombri U."/>
            <person name="Smriga S."/>
            <person name="Mincer T."/>
            <person name="Lowenstein D.P."/>
            <person name="Peaudecerf F.J."/>
            <person name="Fernandez V.I."/>
            <person name="Fredricks H."/>
            <person name="Almblad H."/>
            <person name="Harrison J.J."/>
            <person name="Stocker R."/>
            <person name="Van Mooy B.A.S."/>
        </authorList>
    </citation>
    <scope>NUCLEOTIDE SEQUENCE [LARGE SCALE GENOMIC DNA]</scope>
    <source>
        <strain evidence="1 2">A252</strain>
        <plasmid evidence="1 2">megaplasmid</plasmid>
    </source>
</reference>
<evidence type="ECO:0000313" key="1">
    <source>
        <dbReference type="EMBL" id="QWV19474.1"/>
    </source>
</evidence>
<dbReference type="Proteomes" id="UP000683436">
    <property type="component" value="Plasmid megaplasmid"/>
</dbReference>
<proteinExistence type="predicted"/>
<keyword evidence="1" id="KW-0614">Plasmid</keyword>
<protein>
    <submittedName>
        <fullName evidence="1">Uncharacterized protein</fullName>
    </submittedName>
</protein>
<dbReference type="RefSeq" id="WP_216707310.1">
    <property type="nucleotide sequence ID" value="NZ_CP076684.1"/>
</dbReference>
<keyword evidence="2" id="KW-1185">Reference proteome</keyword>
<name>A0ABX8J2X8_9GAMM</name>
<gene>
    <name evidence="1" type="ORF">KQ248_22860</name>
</gene>
<sequence>MNTESTKAGAQASIASKVDELYAAAMARFPTYETVMHRAFCESLLEAFPDTQSTEGAQAFQYAIGEYGYITPEEIAAEDAEASNDGICSHGLDFWTCPKGCFG</sequence>